<dbReference type="EMBL" id="JACRSP010000001">
    <property type="protein sequence ID" value="MBC8535247.1"/>
    <property type="molecule type" value="Genomic_DNA"/>
</dbReference>
<dbReference type="InterPro" id="IPR002818">
    <property type="entry name" value="DJ-1/PfpI"/>
</dbReference>
<evidence type="ECO:0000259" key="1">
    <source>
        <dbReference type="Pfam" id="PF01965"/>
    </source>
</evidence>
<protein>
    <submittedName>
        <fullName evidence="2">DJ-1/PfpI family protein</fullName>
    </submittedName>
</protein>
<dbReference type="InterPro" id="IPR029062">
    <property type="entry name" value="Class_I_gatase-like"/>
</dbReference>
<dbReference type="NCBIfam" id="TIGR01383">
    <property type="entry name" value="not_thiJ"/>
    <property type="match status" value="1"/>
</dbReference>
<keyword evidence="3" id="KW-1185">Reference proteome</keyword>
<name>A0A926HPG1_9FIRM</name>
<dbReference type="Pfam" id="PF01965">
    <property type="entry name" value="DJ-1_PfpI"/>
    <property type="match status" value="1"/>
</dbReference>
<proteinExistence type="predicted"/>
<dbReference type="InterPro" id="IPR006287">
    <property type="entry name" value="DJ-1"/>
</dbReference>
<dbReference type="Proteomes" id="UP000620366">
    <property type="component" value="Unassembled WGS sequence"/>
</dbReference>
<sequence>MMYLFLADGFEEMEAVAPMDILRREGMQLKLVGVPDIKVTGAHGLEVICDMRPEHVDLETLKMVILPGGPGYENLEKNERVMQILDFAYESGCFIGAICAAPSILGRRGMLKGRRATCYPGFESQCEGMIHAKEPVVRDGQIVTANGPGAAAEFGFRLLELYYGDRRTNALRRKMMA</sequence>
<dbReference type="PANTHER" id="PTHR48094">
    <property type="entry name" value="PROTEIN/NUCLEIC ACID DEGLYCASE DJ-1-RELATED"/>
    <property type="match status" value="1"/>
</dbReference>
<evidence type="ECO:0000313" key="2">
    <source>
        <dbReference type="EMBL" id="MBC8535247.1"/>
    </source>
</evidence>
<dbReference type="InterPro" id="IPR050325">
    <property type="entry name" value="Prot/Nucl_acid_deglycase"/>
</dbReference>
<dbReference type="SUPFAM" id="SSF52317">
    <property type="entry name" value="Class I glutamine amidotransferase-like"/>
    <property type="match status" value="1"/>
</dbReference>
<dbReference type="AlphaFoldDB" id="A0A926HPG1"/>
<reference evidence="2" key="1">
    <citation type="submission" date="2020-08" db="EMBL/GenBank/DDBJ databases">
        <title>Genome public.</title>
        <authorList>
            <person name="Liu C."/>
            <person name="Sun Q."/>
        </authorList>
    </citation>
    <scope>NUCLEOTIDE SEQUENCE</scope>
    <source>
        <strain evidence="2">BX7</strain>
    </source>
</reference>
<accession>A0A926HPG1</accession>
<organism evidence="2 3">
    <name type="scientific">Feifania hominis</name>
    <dbReference type="NCBI Taxonomy" id="2763660"/>
    <lineage>
        <taxon>Bacteria</taxon>
        <taxon>Bacillati</taxon>
        <taxon>Bacillota</taxon>
        <taxon>Clostridia</taxon>
        <taxon>Eubacteriales</taxon>
        <taxon>Feifaniaceae</taxon>
        <taxon>Feifania</taxon>
    </lineage>
</organism>
<dbReference type="GO" id="GO:0005737">
    <property type="term" value="C:cytoplasm"/>
    <property type="evidence" value="ECO:0007669"/>
    <property type="project" value="TreeGrafter"/>
</dbReference>
<dbReference type="CDD" id="cd03135">
    <property type="entry name" value="GATase1_DJ-1"/>
    <property type="match status" value="1"/>
</dbReference>
<comment type="caution">
    <text evidence="2">The sequence shown here is derived from an EMBL/GenBank/DDBJ whole genome shotgun (WGS) entry which is preliminary data.</text>
</comment>
<evidence type="ECO:0000313" key="3">
    <source>
        <dbReference type="Proteomes" id="UP000620366"/>
    </source>
</evidence>
<dbReference type="PANTHER" id="PTHR48094:SF12">
    <property type="entry name" value="PARKINSON DISEASE PROTEIN 7 HOMOLOG"/>
    <property type="match status" value="1"/>
</dbReference>
<feature type="domain" description="DJ-1/PfpI" evidence="1">
    <location>
        <begin position="3"/>
        <end position="160"/>
    </location>
</feature>
<gene>
    <name evidence="2" type="ORF">H8695_00850</name>
</gene>
<dbReference type="Gene3D" id="3.40.50.880">
    <property type="match status" value="1"/>
</dbReference>